<comment type="caution">
    <text evidence="4">The sequence shown here is derived from an EMBL/GenBank/DDBJ whole genome shotgun (WGS) entry which is preliminary data.</text>
</comment>
<dbReference type="Gene3D" id="3.40.630.30">
    <property type="match status" value="1"/>
</dbReference>
<dbReference type="Proteomes" id="UP001156921">
    <property type="component" value="Unassembled WGS sequence"/>
</dbReference>
<dbReference type="Pfam" id="PF00583">
    <property type="entry name" value="Acetyltransf_1"/>
    <property type="match status" value="1"/>
</dbReference>
<evidence type="ECO:0000259" key="3">
    <source>
        <dbReference type="PROSITE" id="PS51186"/>
    </source>
</evidence>
<dbReference type="InterPro" id="IPR051016">
    <property type="entry name" value="Diverse_Substrate_AcTransf"/>
</dbReference>
<organism evidence="4 5">
    <name type="scientific">Brevundimonas denitrificans</name>
    <dbReference type="NCBI Taxonomy" id="1443434"/>
    <lineage>
        <taxon>Bacteria</taxon>
        <taxon>Pseudomonadati</taxon>
        <taxon>Pseudomonadota</taxon>
        <taxon>Alphaproteobacteria</taxon>
        <taxon>Caulobacterales</taxon>
        <taxon>Caulobacteraceae</taxon>
        <taxon>Brevundimonas</taxon>
    </lineage>
</organism>
<dbReference type="EMBL" id="BSOY01000093">
    <property type="protein sequence ID" value="GLS02692.1"/>
    <property type="molecule type" value="Genomic_DNA"/>
</dbReference>
<proteinExistence type="predicted"/>
<keyword evidence="5" id="KW-1185">Reference proteome</keyword>
<dbReference type="PANTHER" id="PTHR10545:SF29">
    <property type="entry name" value="GH14572P-RELATED"/>
    <property type="match status" value="1"/>
</dbReference>
<dbReference type="InterPro" id="IPR016181">
    <property type="entry name" value="Acyl_CoA_acyltransferase"/>
</dbReference>
<evidence type="ECO:0000313" key="4">
    <source>
        <dbReference type="EMBL" id="GLS02692.1"/>
    </source>
</evidence>
<dbReference type="PANTHER" id="PTHR10545">
    <property type="entry name" value="DIAMINE N-ACETYLTRANSFERASE"/>
    <property type="match status" value="1"/>
</dbReference>
<name>A0ABQ6BR30_9CAUL</name>
<keyword evidence="2" id="KW-0012">Acyltransferase</keyword>
<keyword evidence="1" id="KW-0808">Transferase</keyword>
<gene>
    <name evidence="4" type="ORF">GCM10007859_27220</name>
</gene>
<dbReference type="RefSeq" id="WP_284223572.1">
    <property type="nucleotide sequence ID" value="NZ_BSOY01000093.1"/>
</dbReference>
<dbReference type="InterPro" id="IPR000182">
    <property type="entry name" value="GNAT_dom"/>
</dbReference>
<dbReference type="CDD" id="cd04301">
    <property type="entry name" value="NAT_SF"/>
    <property type="match status" value="1"/>
</dbReference>
<accession>A0ABQ6BR30</accession>
<feature type="domain" description="N-acetyltransferase" evidence="3">
    <location>
        <begin position="3"/>
        <end position="155"/>
    </location>
</feature>
<dbReference type="PROSITE" id="PS51186">
    <property type="entry name" value="GNAT"/>
    <property type="match status" value="1"/>
</dbReference>
<sequence>MAPTIRSAGPADAARIHALMLGLAEHQGETPWLAATPASLESALGGDSPRVGCLLAVMDGRDVGYLSWTRPYGIWRGGDYLNLDDIFVDGSARGRGVGEALMRRFAEIAMSLDLPARWEVKTDNVAARRFYDRLGAEQSDKTIVRWSVAAMRSSD</sequence>
<protein>
    <recommendedName>
        <fullName evidence="3">N-acetyltransferase domain-containing protein</fullName>
    </recommendedName>
</protein>
<evidence type="ECO:0000256" key="2">
    <source>
        <dbReference type="ARBA" id="ARBA00023315"/>
    </source>
</evidence>
<dbReference type="SUPFAM" id="SSF55729">
    <property type="entry name" value="Acyl-CoA N-acyltransferases (Nat)"/>
    <property type="match status" value="1"/>
</dbReference>
<evidence type="ECO:0000313" key="5">
    <source>
        <dbReference type="Proteomes" id="UP001156921"/>
    </source>
</evidence>
<evidence type="ECO:0000256" key="1">
    <source>
        <dbReference type="ARBA" id="ARBA00022679"/>
    </source>
</evidence>
<reference evidence="5" key="1">
    <citation type="journal article" date="2019" name="Int. J. Syst. Evol. Microbiol.">
        <title>The Global Catalogue of Microorganisms (GCM) 10K type strain sequencing project: providing services to taxonomists for standard genome sequencing and annotation.</title>
        <authorList>
            <consortium name="The Broad Institute Genomics Platform"/>
            <consortium name="The Broad Institute Genome Sequencing Center for Infectious Disease"/>
            <person name="Wu L."/>
            <person name="Ma J."/>
        </authorList>
    </citation>
    <scope>NUCLEOTIDE SEQUENCE [LARGE SCALE GENOMIC DNA]</scope>
    <source>
        <strain evidence="5">NBRC 110107</strain>
    </source>
</reference>